<protein>
    <submittedName>
        <fullName evidence="1">Uncharacterized protein</fullName>
    </submittedName>
</protein>
<accession>A0ABW8US80</accession>
<gene>
    <name evidence="1" type="ORF">ACERZ8_07875</name>
</gene>
<name>A0ABW8US80_9RHOB</name>
<comment type="caution">
    <text evidence="1">The sequence shown here is derived from an EMBL/GenBank/DDBJ whole genome shotgun (WGS) entry which is preliminary data.</text>
</comment>
<dbReference type="RefSeq" id="WP_407591692.1">
    <property type="nucleotide sequence ID" value="NZ_JBHDIY010000002.1"/>
</dbReference>
<organism evidence="1 2">
    <name type="scientific">Tateyamaria armeniaca</name>
    <dbReference type="NCBI Taxonomy" id="2518930"/>
    <lineage>
        <taxon>Bacteria</taxon>
        <taxon>Pseudomonadati</taxon>
        <taxon>Pseudomonadota</taxon>
        <taxon>Alphaproteobacteria</taxon>
        <taxon>Rhodobacterales</taxon>
        <taxon>Roseobacteraceae</taxon>
        <taxon>Tateyamaria</taxon>
    </lineage>
</organism>
<keyword evidence="2" id="KW-1185">Reference proteome</keyword>
<dbReference type="EMBL" id="JBHDIY010000002">
    <property type="protein sequence ID" value="MFL4469787.1"/>
    <property type="molecule type" value="Genomic_DNA"/>
</dbReference>
<proteinExistence type="predicted"/>
<dbReference type="Proteomes" id="UP001627408">
    <property type="component" value="Unassembled WGS sequence"/>
</dbReference>
<evidence type="ECO:0000313" key="2">
    <source>
        <dbReference type="Proteomes" id="UP001627408"/>
    </source>
</evidence>
<reference evidence="1 2" key="1">
    <citation type="submission" date="2024-08" db="EMBL/GenBank/DDBJ databases">
        <title>Tateyamaria sp. nov., isolated from marine algae.</title>
        <authorList>
            <person name="Choi B.J."/>
            <person name="Kim J.M."/>
            <person name="Lee J.K."/>
            <person name="Choi D.G."/>
            <person name="Bayburt H."/>
            <person name="Baek J.H."/>
            <person name="Han D.M."/>
            <person name="Jeon C.O."/>
        </authorList>
    </citation>
    <scope>NUCLEOTIDE SEQUENCE [LARGE SCALE GENOMIC DNA]</scope>
    <source>
        <strain evidence="1 2">KMU-156</strain>
    </source>
</reference>
<sequence>MRIWLIMFVLLATGPLMALSVQSSETSEITLIVLPPWTDRAQLLDAIQGFEIGPQSAPFGFLVQSTHGDLASVAYAAGAWWVTDGAGLASICGVES</sequence>
<evidence type="ECO:0000313" key="1">
    <source>
        <dbReference type="EMBL" id="MFL4469787.1"/>
    </source>
</evidence>